<dbReference type="GeneID" id="111857510"/>
<dbReference type="Proteomes" id="UP000261540">
    <property type="component" value="Unplaced"/>
</dbReference>
<evidence type="ECO:0000256" key="1">
    <source>
        <dbReference type="ARBA" id="ARBA00004123"/>
    </source>
</evidence>
<evidence type="ECO:0000313" key="9">
    <source>
        <dbReference type="Ensembl" id="ENSPKIP00000009710.1"/>
    </source>
</evidence>
<comment type="subcellular location">
    <subcellularLocation>
        <location evidence="1 5 6">Nucleus</location>
    </subcellularLocation>
</comment>
<dbReference type="GO" id="GO:0030154">
    <property type="term" value="P:cell differentiation"/>
    <property type="evidence" value="ECO:0007669"/>
    <property type="project" value="TreeGrafter"/>
</dbReference>
<organism evidence="9 10">
    <name type="scientific">Paramormyrops kingsleyae</name>
    <dbReference type="NCBI Taxonomy" id="1676925"/>
    <lineage>
        <taxon>Eukaryota</taxon>
        <taxon>Metazoa</taxon>
        <taxon>Chordata</taxon>
        <taxon>Craniata</taxon>
        <taxon>Vertebrata</taxon>
        <taxon>Euteleostomi</taxon>
        <taxon>Actinopterygii</taxon>
        <taxon>Neopterygii</taxon>
        <taxon>Teleostei</taxon>
        <taxon>Osteoglossocephala</taxon>
        <taxon>Osteoglossomorpha</taxon>
        <taxon>Osteoglossiformes</taxon>
        <taxon>Mormyridae</taxon>
        <taxon>Paramormyrops</taxon>
    </lineage>
</organism>
<evidence type="ECO:0000256" key="5">
    <source>
        <dbReference type="PROSITE-ProRule" id="PRU00108"/>
    </source>
</evidence>
<feature type="region of interest" description="Disordered" evidence="7">
    <location>
        <begin position="30"/>
        <end position="91"/>
    </location>
</feature>
<evidence type="ECO:0000256" key="6">
    <source>
        <dbReference type="RuleBase" id="RU000682"/>
    </source>
</evidence>
<name>A0A3B3QVQ2_9TELE</name>
<keyword evidence="2 5" id="KW-0238">DNA-binding</keyword>
<feature type="compositionally biased region" description="Basic and acidic residues" evidence="7">
    <location>
        <begin position="52"/>
        <end position="88"/>
    </location>
</feature>
<dbReference type="CTD" id="4824"/>
<sequence>MSTTARPLTSFLIQDILSIKNDNRLHSFGHTPLIETKPGGSPTGTDVQQPTDKWDRWVRAKMPHDSLEEESGTRKSAHFDTPGKDSSDRSCTTFSDLRRSLAVEGRDAASKQKRSRAAFTHLQVLELEKKFSHQKYLSGPERAHLASSLRLTETQVKIWFQNRRYKTKRKQLATEYAKDFLKKSEGLHFCGTEEDLVRASFLAMMCKTYQYRPYLYDFNGWKSALW</sequence>
<keyword evidence="10" id="KW-1185">Reference proteome</keyword>
<evidence type="ECO:0000256" key="4">
    <source>
        <dbReference type="ARBA" id="ARBA00023242"/>
    </source>
</evidence>
<dbReference type="PRINTS" id="PR00024">
    <property type="entry name" value="HOMEOBOX"/>
</dbReference>
<dbReference type="RefSeq" id="XP_023694225.1">
    <property type="nucleotide sequence ID" value="XM_023838457.2"/>
</dbReference>
<feature type="domain" description="Homeobox" evidence="8">
    <location>
        <begin position="110"/>
        <end position="170"/>
    </location>
</feature>
<dbReference type="SMART" id="SM00389">
    <property type="entry name" value="HOX"/>
    <property type="match status" value="1"/>
</dbReference>
<dbReference type="CDD" id="cd00086">
    <property type="entry name" value="homeodomain"/>
    <property type="match status" value="1"/>
</dbReference>
<dbReference type="OrthoDB" id="6159439at2759"/>
<dbReference type="STRING" id="1676925.ENSPKIP00000009710"/>
<dbReference type="InterPro" id="IPR020479">
    <property type="entry name" value="HD_metazoa"/>
</dbReference>
<keyword evidence="4 5" id="KW-0539">Nucleus</keyword>
<evidence type="ECO:0000259" key="8">
    <source>
        <dbReference type="PROSITE" id="PS50071"/>
    </source>
</evidence>
<reference evidence="9" key="2">
    <citation type="submission" date="2025-09" db="UniProtKB">
        <authorList>
            <consortium name="Ensembl"/>
        </authorList>
    </citation>
    <scope>IDENTIFICATION</scope>
</reference>
<dbReference type="InterPro" id="IPR017970">
    <property type="entry name" value="Homeobox_CS"/>
</dbReference>
<dbReference type="GeneTree" id="ENSGT00940000160930"/>
<reference evidence="9" key="1">
    <citation type="submission" date="2025-08" db="UniProtKB">
        <authorList>
            <consortium name="Ensembl"/>
        </authorList>
    </citation>
    <scope>IDENTIFICATION</scope>
</reference>
<dbReference type="PROSITE" id="PS00027">
    <property type="entry name" value="HOMEOBOX_1"/>
    <property type="match status" value="1"/>
</dbReference>
<keyword evidence="3 5" id="KW-0371">Homeobox</keyword>
<dbReference type="GO" id="GO:0005634">
    <property type="term" value="C:nucleus"/>
    <property type="evidence" value="ECO:0007669"/>
    <property type="project" value="UniProtKB-SubCell"/>
</dbReference>
<dbReference type="SUPFAM" id="SSF46689">
    <property type="entry name" value="Homeodomain-like"/>
    <property type="match status" value="1"/>
</dbReference>
<dbReference type="InterPro" id="IPR001356">
    <property type="entry name" value="HD"/>
</dbReference>
<dbReference type="InterPro" id="IPR009057">
    <property type="entry name" value="Homeodomain-like_sf"/>
</dbReference>
<feature type="DNA-binding region" description="Homeobox" evidence="5">
    <location>
        <begin position="112"/>
        <end position="171"/>
    </location>
</feature>
<dbReference type="Gene3D" id="1.10.10.60">
    <property type="entry name" value="Homeodomain-like"/>
    <property type="match status" value="1"/>
</dbReference>
<evidence type="ECO:0000256" key="7">
    <source>
        <dbReference type="SAM" id="MobiDB-lite"/>
    </source>
</evidence>
<dbReference type="AlphaFoldDB" id="A0A3B3QVQ2"/>
<evidence type="ECO:0000256" key="3">
    <source>
        <dbReference type="ARBA" id="ARBA00023155"/>
    </source>
</evidence>
<dbReference type="KEGG" id="pki:111857510"/>
<dbReference type="GO" id="GO:0000981">
    <property type="term" value="F:DNA-binding transcription factor activity, RNA polymerase II-specific"/>
    <property type="evidence" value="ECO:0007669"/>
    <property type="project" value="InterPro"/>
</dbReference>
<accession>A0A3B3QVQ2</accession>
<evidence type="ECO:0000256" key="2">
    <source>
        <dbReference type="ARBA" id="ARBA00023125"/>
    </source>
</evidence>
<dbReference type="InterPro" id="IPR050394">
    <property type="entry name" value="Homeobox_NK-like"/>
</dbReference>
<dbReference type="PANTHER" id="PTHR24340:SF38">
    <property type="entry name" value="HOMEOBOX PROTEIN NKX-3.1"/>
    <property type="match status" value="1"/>
</dbReference>
<dbReference type="GO" id="GO:0000978">
    <property type="term" value="F:RNA polymerase II cis-regulatory region sequence-specific DNA binding"/>
    <property type="evidence" value="ECO:0007669"/>
    <property type="project" value="TreeGrafter"/>
</dbReference>
<dbReference type="Ensembl" id="ENSPKIT00000033822.1">
    <property type="protein sequence ID" value="ENSPKIP00000009710.1"/>
    <property type="gene ID" value="ENSPKIG00000024717.1"/>
</dbReference>
<protein>
    <submittedName>
        <fullName evidence="9">NK3 homeobox 1</fullName>
    </submittedName>
</protein>
<proteinExistence type="predicted"/>
<dbReference type="PANTHER" id="PTHR24340">
    <property type="entry name" value="HOMEOBOX PROTEIN NKX"/>
    <property type="match status" value="1"/>
</dbReference>
<dbReference type="Pfam" id="PF00046">
    <property type="entry name" value="Homeodomain"/>
    <property type="match status" value="1"/>
</dbReference>
<dbReference type="PROSITE" id="PS50071">
    <property type="entry name" value="HOMEOBOX_2"/>
    <property type="match status" value="1"/>
</dbReference>
<evidence type="ECO:0000313" key="10">
    <source>
        <dbReference type="Proteomes" id="UP000261540"/>
    </source>
</evidence>